<gene>
    <name evidence="1" type="ORF">C427_5389</name>
</gene>
<evidence type="ECO:0000313" key="1">
    <source>
        <dbReference type="EMBL" id="AGH47486.1"/>
    </source>
</evidence>
<dbReference type="STRING" id="1129794.C427_5389"/>
<organism evidence="1 2">
    <name type="scientific">Paraglaciecola psychrophila 170</name>
    <dbReference type="NCBI Taxonomy" id="1129794"/>
    <lineage>
        <taxon>Bacteria</taxon>
        <taxon>Pseudomonadati</taxon>
        <taxon>Pseudomonadota</taxon>
        <taxon>Gammaproteobacteria</taxon>
        <taxon>Alteromonadales</taxon>
        <taxon>Alteromonadaceae</taxon>
        <taxon>Paraglaciecola</taxon>
    </lineage>
</organism>
<dbReference type="HOGENOM" id="CLU_3186908_0_0_6"/>
<sequence length="46" mass="5348">MSVVDIHSLGLGEVKRIRGEMQAVINQLRYQETINLTWLNRSDYLS</sequence>
<dbReference type="EMBL" id="CP003837">
    <property type="protein sequence ID" value="AGH47486.1"/>
    <property type="molecule type" value="Genomic_DNA"/>
</dbReference>
<keyword evidence="2" id="KW-1185">Reference proteome</keyword>
<dbReference type="AlphaFoldDB" id="M4RVB1"/>
<dbReference type="KEGG" id="gps:C427_5389"/>
<dbReference type="PATRIC" id="fig|1129794.4.peg.5370"/>
<protein>
    <submittedName>
        <fullName evidence="1">Uncharacterized protein</fullName>
    </submittedName>
</protein>
<dbReference type="Proteomes" id="UP000011864">
    <property type="component" value="Chromosome"/>
</dbReference>
<name>M4RVB1_9ALTE</name>
<proteinExistence type="predicted"/>
<accession>M4RVB1</accession>
<evidence type="ECO:0000313" key="2">
    <source>
        <dbReference type="Proteomes" id="UP000011864"/>
    </source>
</evidence>
<reference evidence="1 2" key="1">
    <citation type="journal article" date="2013" name="Genome Announc.">
        <title>Complete Genome Sequence of Glaciecola psychrophila Strain 170T.</title>
        <authorList>
            <person name="Yin J."/>
            <person name="Chen J."/>
            <person name="Liu G."/>
            <person name="Yu Y."/>
            <person name="Song L."/>
            <person name="Wang X."/>
            <person name="Qu X."/>
        </authorList>
    </citation>
    <scope>NUCLEOTIDE SEQUENCE [LARGE SCALE GENOMIC DNA]</scope>
    <source>
        <strain evidence="1 2">170</strain>
    </source>
</reference>